<dbReference type="InterPro" id="IPR041690">
    <property type="entry name" value="Cadherin_5"/>
</dbReference>
<name>A0A4S8Q1N4_9HYPH</name>
<comment type="caution">
    <text evidence="5">The sequence shown here is derived from an EMBL/GenBank/DDBJ whole genome shotgun (WGS) entry which is preliminary data.</text>
</comment>
<sequence length="707" mass="72748">MSTFAPDQDETLKLGHGDAVLAKAPARKFALSDEAERTLLSPGIFAVLAMGLGAYLGRLRDIVNPAPNAVEPEDRPVRPLEDGLAPADEDLPESGIDIAAFWQEIQRRYEETVEQIQPARRHYSSIRFNAQDYLMEGSYADRPFQGVSIDVAANGFRFAIPSVAKPKFGGFALPGVEAGMSSGKGGGGGAGSAGEGGGEGSAGGGSQQPGGGTPGGNPPPANRAPLSRGPVYLGAGLVNLSMLLMWADFARAAIDPDGDRLSISAIQATSGQIRAYGSDAWIYVPERDSQGLVTLTFTISDGKASIQGQAFLDLKAHPDKEIIGTEGDDVLLGTPGKDLIDAGAGDDTVYGREGDDLILGGSGDDLLIGGEGHDVIHGGAGHDRIFGGDGDDVLFGEAGDDLLFGEAGRDSLLGGEGNDVLSGGAGDDRLFGEAGHDVLSGDAGNDVLDGGAGHDTLAGGAGDDVMVGSDGDDVYVAGLQPVLHRRGLAEVGAAGASDLGAGDAGTSDAGVSDGDDVVHGGDGEDTYDASTATMAVDIDLAAGTAEGEEIGCDTLSSIEHAVGGWGDDTITASSAVNIFYGQGGHDTFVFGSVASISNHGAGFDQIRDFNVGDKVDLSKLEQELGRLYFDDGDTTLDLDQHDHKTLVKLYKKMIDDDDAGHQVLQLVTDIDGDQDYEIIIVSAHALDEDDLILTTFHLPGQTEGLVA</sequence>
<feature type="region of interest" description="Disordered" evidence="3">
    <location>
        <begin position="66"/>
        <end position="89"/>
    </location>
</feature>
<dbReference type="SUPFAM" id="SSF51120">
    <property type="entry name" value="beta-Roll"/>
    <property type="match status" value="2"/>
</dbReference>
<evidence type="ECO:0000256" key="3">
    <source>
        <dbReference type="SAM" id="MobiDB-lite"/>
    </source>
</evidence>
<dbReference type="PANTHER" id="PTHR38340:SF1">
    <property type="entry name" value="S-LAYER PROTEIN"/>
    <property type="match status" value="1"/>
</dbReference>
<dbReference type="InterPro" id="IPR001343">
    <property type="entry name" value="Hemolysn_Ca-bd"/>
</dbReference>
<dbReference type="Gene3D" id="2.150.10.10">
    <property type="entry name" value="Serralysin-like metalloprotease, C-terminal"/>
    <property type="match status" value="4"/>
</dbReference>
<dbReference type="InterPro" id="IPR011049">
    <property type="entry name" value="Serralysin-like_metalloprot_C"/>
</dbReference>
<evidence type="ECO:0000256" key="2">
    <source>
        <dbReference type="ARBA" id="ARBA00022525"/>
    </source>
</evidence>
<organism evidence="5 6">
    <name type="scientific">Rhizobium rosettiformans W3</name>
    <dbReference type="NCBI Taxonomy" id="538378"/>
    <lineage>
        <taxon>Bacteria</taxon>
        <taxon>Pseudomonadati</taxon>
        <taxon>Pseudomonadota</taxon>
        <taxon>Alphaproteobacteria</taxon>
        <taxon>Hyphomicrobiales</taxon>
        <taxon>Rhizobiaceae</taxon>
        <taxon>Rhizobium/Agrobacterium group</taxon>
        <taxon>Rhizobium</taxon>
    </lineage>
</organism>
<comment type="subcellular location">
    <subcellularLocation>
        <location evidence="1">Secreted</location>
    </subcellularLocation>
</comment>
<dbReference type="RefSeq" id="WP_136541952.1">
    <property type="nucleotide sequence ID" value="NZ_STGU01000008.1"/>
</dbReference>
<feature type="compositionally biased region" description="Basic and acidic residues" evidence="3">
    <location>
        <begin position="72"/>
        <end position="81"/>
    </location>
</feature>
<dbReference type="PANTHER" id="PTHR38340">
    <property type="entry name" value="S-LAYER PROTEIN"/>
    <property type="match status" value="1"/>
</dbReference>
<reference evidence="5 6" key="1">
    <citation type="submission" date="2019-04" db="EMBL/GenBank/DDBJ databases">
        <title>genome sequence of strain W3.</title>
        <authorList>
            <person name="Gao J."/>
            <person name="Sun J."/>
        </authorList>
    </citation>
    <scope>NUCLEOTIDE SEQUENCE [LARGE SCALE GENOMIC DNA]</scope>
    <source>
        <strain evidence="5 6">W3</strain>
    </source>
</reference>
<protein>
    <recommendedName>
        <fullName evidence="4">Cadherin-like domain-containing protein</fullName>
    </recommendedName>
</protein>
<proteinExistence type="predicted"/>
<dbReference type="Pfam" id="PF17892">
    <property type="entry name" value="Cadherin_5"/>
    <property type="match status" value="1"/>
</dbReference>
<feature type="compositionally biased region" description="Gly residues" evidence="3">
    <location>
        <begin position="182"/>
        <end position="215"/>
    </location>
</feature>
<dbReference type="PROSITE" id="PS00330">
    <property type="entry name" value="HEMOLYSIN_CALCIUM"/>
    <property type="match status" value="6"/>
</dbReference>
<keyword evidence="2" id="KW-0964">Secreted</keyword>
<dbReference type="GO" id="GO:0005576">
    <property type="term" value="C:extracellular region"/>
    <property type="evidence" value="ECO:0007669"/>
    <property type="project" value="UniProtKB-SubCell"/>
</dbReference>
<accession>A0A4S8Q1N4</accession>
<dbReference type="EMBL" id="STGU01000008">
    <property type="protein sequence ID" value="THV34459.1"/>
    <property type="molecule type" value="Genomic_DNA"/>
</dbReference>
<evidence type="ECO:0000259" key="4">
    <source>
        <dbReference type="Pfam" id="PF17892"/>
    </source>
</evidence>
<dbReference type="InterPro" id="IPR050557">
    <property type="entry name" value="RTX_toxin/Mannuronan_C5-epim"/>
</dbReference>
<dbReference type="Proteomes" id="UP000307378">
    <property type="component" value="Unassembled WGS sequence"/>
</dbReference>
<feature type="region of interest" description="Disordered" evidence="3">
    <location>
        <begin position="182"/>
        <end position="225"/>
    </location>
</feature>
<feature type="domain" description="Cadherin-like" evidence="4">
    <location>
        <begin position="222"/>
        <end position="310"/>
    </location>
</feature>
<evidence type="ECO:0000256" key="1">
    <source>
        <dbReference type="ARBA" id="ARBA00004613"/>
    </source>
</evidence>
<evidence type="ECO:0000313" key="6">
    <source>
        <dbReference type="Proteomes" id="UP000307378"/>
    </source>
</evidence>
<dbReference type="Pfam" id="PF00353">
    <property type="entry name" value="HemolysinCabind"/>
    <property type="match status" value="6"/>
</dbReference>
<dbReference type="AlphaFoldDB" id="A0A4S8Q1N4"/>
<gene>
    <name evidence="5" type="ORF">FAA86_15265</name>
</gene>
<dbReference type="InterPro" id="IPR018511">
    <property type="entry name" value="Hemolysin-typ_Ca-bd_CS"/>
</dbReference>
<evidence type="ECO:0000313" key="5">
    <source>
        <dbReference type="EMBL" id="THV34459.1"/>
    </source>
</evidence>
<dbReference type="GO" id="GO:0005509">
    <property type="term" value="F:calcium ion binding"/>
    <property type="evidence" value="ECO:0007669"/>
    <property type="project" value="InterPro"/>
</dbReference>
<dbReference type="PRINTS" id="PR00313">
    <property type="entry name" value="CABNDNGRPT"/>
</dbReference>